<reference evidence="1" key="1">
    <citation type="submission" date="2023-03" db="EMBL/GenBank/DDBJ databases">
        <authorList>
            <person name="Steffen K."/>
            <person name="Cardenas P."/>
        </authorList>
    </citation>
    <scope>NUCLEOTIDE SEQUENCE</scope>
</reference>
<comment type="caution">
    <text evidence="1">The sequence shown here is derived from an EMBL/GenBank/DDBJ whole genome shotgun (WGS) entry which is preliminary data.</text>
</comment>
<dbReference type="AlphaFoldDB" id="A0AA35R687"/>
<name>A0AA35R687_GEOBA</name>
<protein>
    <submittedName>
        <fullName evidence="1">Uncharacterized protein</fullName>
    </submittedName>
</protein>
<proteinExistence type="predicted"/>
<organism evidence="1 2">
    <name type="scientific">Geodia barretti</name>
    <name type="common">Barrett's horny sponge</name>
    <dbReference type="NCBI Taxonomy" id="519541"/>
    <lineage>
        <taxon>Eukaryota</taxon>
        <taxon>Metazoa</taxon>
        <taxon>Porifera</taxon>
        <taxon>Demospongiae</taxon>
        <taxon>Heteroscleromorpha</taxon>
        <taxon>Tetractinellida</taxon>
        <taxon>Astrophorina</taxon>
        <taxon>Geodiidae</taxon>
        <taxon>Geodia</taxon>
    </lineage>
</organism>
<evidence type="ECO:0000313" key="1">
    <source>
        <dbReference type="EMBL" id="CAI8005040.1"/>
    </source>
</evidence>
<dbReference type="EMBL" id="CASHTH010000575">
    <property type="protein sequence ID" value="CAI8005040.1"/>
    <property type="molecule type" value="Genomic_DNA"/>
</dbReference>
<gene>
    <name evidence="1" type="ORF">GBAR_LOCUS4058</name>
</gene>
<evidence type="ECO:0000313" key="2">
    <source>
        <dbReference type="Proteomes" id="UP001174909"/>
    </source>
</evidence>
<keyword evidence="2" id="KW-1185">Reference proteome</keyword>
<accession>A0AA35R687</accession>
<dbReference type="Proteomes" id="UP001174909">
    <property type="component" value="Unassembled WGS sequence"/>
</dbReference>
<sequence length="74" mass="8818">MLIYRVKRKFRTECDVCALFSETATDKNRQNGRNTNIYDETFLHEKSYDVYIPLLDEWVELREGEGAWLGVWSP</sequence>